<evidence type="ECO:0000256" key="1">
    <source>
        <dbReference type="SAM" id="Phobius"/>
    </source>
</evidence>
<evidence type="ECO:0000313" key="4">
    <source>
        <dbReference type="Proteomes" id="UP000218287"/>
    </source>
</evidence>
<dbReference type="InterPro" id="IPR003959">
    <property type="entry name" value="ATPase_AAA_core"/>
</dbReference>
<dbReference type="SUPFAM" id="SSF52540">
    <property type="entry name" value="P-loop containing nucleoside triphosphate hydrolases"/>
    <property type="match status" value="1"/>
</dbReference>
<name>A0A1Z4GF83_9CYAN</name>
<dbReference type="InterPro" id="IPR051396">
    <property type="entry name" value="Bact_Antivir_Def_Nuclease"/>
</dbReference>
<dbReference type="InterPro" id="IPR027417">
    <property type="entry name" value="P-loop_NTPase"/>
</dbReference>
<feature type="transmembrane region" description="Helical" evidence="1">
    <location>
        <begin position="6"/>
        <end position="21"/>
    </location>
</feature>
<dbReference type="EMBL" id="AP018174">
    <property type="protein sequence ID" value="BAY16162.1"/>
    <property type="molecule type" value="Genomic_DNA"/>
</dbReference>
<evidence type="ECO:0000313" key="3">
    <source>
        <dbReference type="EMBL" id="BAY16162.1"/>
    </source>
</evidence>
<reference evidence="3 4" key="1">
    <citation type="submission" date="2017-06" db="EMBL/GenBank/DDBJ databases">
        <title>Genome sequencing of cyanobaciteial culture collection at National Institute for Environmental Studies (NIES).</title>
        <authorList>
            <person name="Hirose Y."/>
            <person name="Shimura Y."/>
            <person name="Fujisawa T."/>
            <person name="Nakamura Y."/>
            <person name="Kawachi M."/>
        </authorList>
    </citation>
    <scope>NUCLEOTIDE SEQUENCE [LARGE SCALE GENOMIC DNA]</scope>
    <source>
        <strain evidence="3 4">NIES-21</strain>
    </source>
</reference>
<organism evidence="3 4">
    <name type="scientific">Anabaenopsis circularis NIES-21</name>
    <dbReference type="NCBI Taxonomy" id="1085406"/>
    <lineage>
        <taxon>Bacteria</taxon>
        <taxon>Bacillati</taxon>
        <taxon>Cyanobacteriota</taxon>
        <taxon>Cyanophyceae</taxon>
        <taxon>Nostocales</taxon>
        <taxon>Nodulariaceae</taxon>
        <taxon>Anabaenopsis</taxon>
    </lineage>
</organism>
<gene>
    <name evidence="3" type="ORF">NIES21_19850</name>
</gene>
<protein>
    <submittedName>
        <fullName evidence="3">SMC domain protein</fullName>
    </submittedName>
</protein>
<keyword evidence="4" id="KW-1185">Reference proteome</keyword>
<keyword evidence="1" id="KW-0472">Membrane</keyword>
<evidence type="ECO:0000259" key="2">
    <source>
        <dbReference type="Pfam" id="PF13304"/>
    </source>
</evidence>
<dbReference type="PANTHER" id="PTHR43581:SF2">
    <property type="entry name" value="EXCINUCLEASE ATPASE SUBUNIT"/>
    <property type="match status" value="1"/>
</dbReference>
<dbReference type="GO" id="GO:0005524">
    <property type="term" value="F:ATP binding"/>
    <property type="evidence" value="ECO:0007669"/>
    <property type="project" value="InterPro"/>
</dbReference>
<feature type="domain" description="ATPase AAA-type core" evidence="2">
    <location>
        <begin position="43"/>
        <end position="297"/>
    </location>
</feature>
<dbReference type="OrthoDB" id="9801813at2"/>
<dbReference type="Proteomes" id="UP000218287">
    <property type="component" value="Chromosome"/>
</dbReference>
<keyword evidence="1" id="KW-0812">Transmembrane</keyword>
<dbReference type="AlphaFoldDB" id="A0A1Z4GF83"/>
<dbReference type="Pfam" id="PF13304">
    <property type="entry name" value="AAA_21"/>
    <property type="match status" value="1"/>
</dbReference>
<proteinExistence type="predicted"/>
<accession>A0A1Z4GF83</accession>
<sequence length="536" mass="61532">MISYTYLVYFFIALQLTYMWISEINLKNFRCFANANVQLSQGINLIIGPNNAGKSTLLKSILWLQQGFYLRKQDLRLSKTDGIVELQLQEVGQVFDNILPNEATIHSQVSLSSNGSMNLQLRSDVRGNFSSMQKQDTINYSISNQAPQNFIYPYLSKRKVVNFSEEINSQTAFSIMDNLSNLYAKIDDISNPQKPANKQYVESCQDILGFQITAIPSPNGKQAAYIVSDYNNIPLDMMGDGISSLLGLIVDLCFANNKLFVIEEPENDVHPKALKSLLSLIAKKSENNQFIITTHSNIVAKYLGAEAKTKVFKVTMQFQDYLPTSQVEEVNNTPEARRKILEELGYDFWDFDLWSGWLILEESSAERIIRDYLIPWFVPDLKGRLRTYSANSLSEVETKFRDFDNLFVFLHLQPIYKNLAWVIVDAGDEETKIIDKLKSKYTCSGWKETNFLQFSEHDFERYYPAQFQAQVDIIVQMPGGQHRQQRKKALLDDVIKWMTEKPEEAKIELQESALEVIEILKTIQSSLTTYSSQKLN</sequence>
<keyword evidence="1" id="KW-1133">Transmembrane helix</keyword>
<dbReference type="Gene3D" id="3.40.50.300">
    <property type="entry name" value="P-loop containing nucleotide triphosphate hydrolases"/>
    <property type="match status" value="1"/>
</dbReference>
<dbReference type="PANTHER" id="PTHR43581">
    <property type="entry name" value="ATP/GTP PHOSPHATASE"/>
    <property type="match status" value="1"/>
</dbReference>
<dbReference type="GO" id="GO:0016887">
    <property type="term" value="F:ATP hydrolysis activity"/>
    <property type="evidence" value="ECO:0007669"/>
    <property type="project" value="InterPro"/>
</dbReference>